<accession>A0A2D4ESZ7</accession>
<protein>
    <submittedName>
        <fullName evidence="1">Uncharacterized protein</fullName>
    </submittedName>
</protein>
<evidence type="ECO:0000313" key="1">
    <source>
        <dbReference type="EMBL" id="LAA38377.1"/>
    </source>
</evidence>
<reference evidence="1" key="2">
    <citation type="submission" date="2017-11" db="EMBL/GenBank/DDBJ databases">
        <title>Coralsnake Venomics: Analyses of Venom Gland Transcriptomes and Proteomes of Six Brazilian Taxa.</title>
        <authorList>
            <person name="Aird S.D."/>
            <person name="Jorge da Silva N."/>
            <person name="Qiu L."/>
            <person name="Villar-Briones A."/>
            <person name="Aparecida-Saddi V."/>
            <person name="Campos-Telles M.P."/>
            <person name="Grau M."/>
            <person name="Mikheyev A.S."/>
        </authorList>
    </citation>
    <scope>NUCLEOTIDE SEQUENCE</scope>
    <source>
        <tissue evidence="1">Venom_gland</tissue>
    </source>
</reference>
<proteinExistence type="predicted"/>
<dbReference type="AlphaFoldDB" id="A0A2D4ESZ7"/>
<reference evidence="1" key="1">
    <citation type="submission" date="2017-07" db="EMBL/GenBank/DDBJ databases">
        <authorList>
            <person name="Mikheyev A."/>
            <person name="Grau M."/>
        </authorList>
    </citation>
    <scope>NUCLEOTIDE SEQUENCE</scope>
    <source>
        <tissue evidence="1">Venom_gland</tissue>
    </source>
</reference>
<dbReference type="EMBL" id="IACJ01011697">
    <property type="protein sequence ID" value="LAA38377.1"/>
    <property type="molecule type" value="Transcribed_RNA"/>
</dbReference>
<name>A0A2D4ESZ7_MICCO</name>
<sequence>MRKQIIGHEALSLADYAKTPLIISFFTIFSLQSSSEQVSSCLFSQLCLCRYLWLRRLYQRIDFSPDLQISARLICAPPYSKKKTKYIDEYLQDIQSLIRRS</sequence>
<organism evidence="1">
    <name type="scientific">Micrurus corallinus</name>
    <name type="common">Brazilian coral snake</name>
    <dbReference type="NCBI Taxonomy" id="54390"/>
    <lineage>
        <taxon>Eukaryota</taxon>
        <taxon>Metazoa</taxon>
        <taxon>Chordata</taxon>
        <taxon>Craniata</taxon>
        <taxon>Vertebrata</taxon>
        <taxon>Euteleostomi</taxon>
        <taxon>Lepidosauria</taxon>
        <taxon>Squamata</taxon>
        <taxon>Bifurcata</taxon>
        <taxon>Unidentata</taxon>
        <taxon>Episquamata</taxon>
        <taxon>Toxicofera</taxon>
        <taxon>Serpentes</taxon>
        <taxon>Colubroidea</taxon>
        <taxon>Elapidae</taxon>
        <taxon>Elapinae</taxon>
        <taxon>Micrurus</taxon>
    </lineage>
</organism>